<dbReference type="AlphaFoldDB" id="U5N4J5"/>
<organism evidence="4 5">
    <name type="scientific">Candidatus Symbiobacter mobilis CR</name>
    <dbReference type="NCBI Taxonomy" id="946483"/>
    <lineage>
        <taxon>Bacteria</taxon>
        <taxon>Pseudomonadati</taxon>
        <taxon>Pseudomonadota</taxon>
        <taxon>Betaproteobacteria</taxon>
        <taxon>Burkholderiales</taxon>
        <taxon>Comamonadaceae</taxon>
    </lineage>
</organism>
<evidence type="ECO:0000313" key="4">
    <source>
        <dbReference type="EMBL" id="AGX86180.1"/>
    </source>
</evidence>
<proteinExistence type="inferred from homology"/>
<evidence type="ECO:0000256" key="3">
    <source>
        <dbReference type="SAM" id="MobiDB-lite"/>
    </source>
</evidence>
<dbReference type="Pfam" id="PF04333">
    <property type="entry name" value="MlaA"/>
    <property type="match status" value="1"/>
</dbReference>
<name>U5N4J5_9BURK</name>
<keyword evidence="4" id="KW-0449">Lipoprotein</keyword>
<dbReference type="PROSITE" id="PS51257">
    <property type="entry name" value="PROKAR_LIPOPROTEIN"/>
    <property type="match status" value="1"/>
</dbReference>
<dbReference type="EMBL" id="CP004885">
    <property type="protein sequence ID" value="AGX86180.1"/>
    <property type="molecule type" value="Genomic_DNA"/>
</dbReference>
<dbReference type="InterPro" id="IPR007428">
    <property type="entry name" value="MlaA"/>
</dbReference>
<reference evidence="4 5" key="1">
    <citation type="journal article" date="2013" name="Genome Biol.">
        <title>Genomic analysis reveals key aspects of prokaryotic symbiosis in the phototrophic consortium "Chlorochromatium aggregatum".</title>
        <authorList>
            <person name="Liu Z."/>
            <person name="Muller J."/>
            <person name="Li T."/>
            <person name="Alvey R.M."/>
            <person name="Vogl K."/>
            <person name="Frigaard N.U."/>
            <person name="Rockwell N.C."/>
            <person name="Boyd E.S."/>
            <person name="Tomsho L.P."/>
            <person name="Schuster S.C."/>
            <person name="Henke P."/>
            <person name="Rohde M."/>
            <person name="Overmann J."/>
            <person name="Bryant D.A."/>
        </authorList>
    </citation>
    <scope>NUCLEOTIDE SEQUENCE [LARGE SCALE GENOMIC DNA]</scope>
    <source>
        <strain evidence="4">CR</strain>
    </source>
</reference>
<dbReference type="eggNOG" id="COG2853">
    <property type="taxonomic scope" value="Bacteria"/>
</dbReference>
<dbReference type="OrthoDB" id="9785326at2"/>
<dbReference type="STRING" id="946483.Cenrod_0045"/>
<dbReference type="HOGENOM" id="CLU_059326_1_1_4"/>
<evidence type="ECO:0000313" key="5">
    <source>
        <dbReference type="Proteomes" id="UP000017184"/>
    </source>
</evidence>
<evidence type="ECO:0000256" key="2">
    <source>
        <dbReference type="ARBA" id="ARBA00022729"/>
    </source>
</evidence>
<gene>
    <name evidence="4" type="ORF">Cenrod_0045</name>
</gene>
<sequence>MESRVGIGAILVAALWIGGCATPPQAVVYDPWESWNRSVYRFNDAMDRSVLRPVASAYRDTVPQPVRSGVGNFFDNVQDLWSALQHGLQGRGQDAATSALRFGVNTTLGVYGVLDVATAMNLDRQPNDFGRTLGEWGVGEGPYMVLPFFGPSTLRDTAGLAWDRRAQWMTALDHVPTRNATTVLYVAHRRAQFLDAMQMLDEVALDPYAFTRDVYVQRRRSLSTDGGIPPQDDAAWDAEDLAPRVGDGQSTSQ</sequence>
<keyword evidence="5" id="KW-1185">Reference proteome</keyword>
<dbReference type="GO" id="GO:0016020">
    <property type="term" value="C:membrane"/>
    <property type="evidence" value="ECO:0007669"/>
    <property type="project" value="InterPro"/>
</dbReference>
<dbReference type="PATRIC" id="fig|946483.4.peg.40"/>
<accession>U5N4J5</accession>
<dbReference type="PANTHER" id="PTHR30035:SF3">
    <property type="entry name" value="INTERMEMBRANE PHOSPHOLIPID TRANSPORT SYSTEM LIPOPROTEIN MLAA"/>
    <property type="match status" value="1"/>
</dbReference>
<dbReference type="Proteomes" id="UP000017184">
    <property type="component" value="Chromosome"/>
</dbReference>
<dbReference type="PANTHER" id="PTHR30035">
    <property type="entry name" value="LIPOPROTEIN VACJ-RELATED"/>
    <property type="match status" value="1"/>
</dbReference>
<evidence type="ECO:0000256" key="1">
    <source>
        <dbReference type="ARBA" id="ARBA00010634"/>
    </source>
</evidence>
<keyword evidence="2" id="KW-0732">Signal</keyword>
<dbReference type="RefSeq" id="WP_022771003.1">
    <property type="nucleotide sequence ID" value="NC_022576.1"/>
</dbReference>
<dbReference type="PRINTS" id="PR01805">
    <property type="entry name" value="VACJLIPOPROT"/>
</dbReference>
<comment type="similarity">
    <text evidence="1">Belongs to the MlaA family.</text>
</comment>
<dbReference type="KEGG" id="cbx:Cenrod_0045"/>
<dbReference type="GO" id="GO:0120010">
    <property type="term" value="P:intermembrane phospholipid transfer"/>
    <property type="evidence" value="ECO:0007669"/>
    <property type="project" value="TreeGrafter"/>
</dbReference>
<feature type="region of interest" description="Disordered" evidence="3">
    <location>
        <begin position="221"/>
        <end position="253"/>
    </location>
</feature>
<protein>
    <submittedName>
        <fullName evidence="4">Lipoprotein</fullName>
    </submittedName>
</protein>